<sequence length="132" mass="15223">MVGKIMNYDYKKYTSYFTDGKFWEKMKGVAKKIGLKATSYALILYYVLKKDEVPLTDKMLITGCLGYFILPLDLVPDLIPVVGYSDDIAGMIFAVKRCMKYVDDEIKENVSDKLVSWFKVDKSYVDELLKNI</sequence>
<comment type="caution">
    <text evidence="6">The sequence shown here is derived from an EMBL/GenBank/DDBJ whole genome shotgun (WGS) entry which is preliminary data.</text>
</comment>
<dbReference type="AlphaFoldDB" id="F9ENT5"/>
<evidence type="ECO:0000256" key="2">
    <source>
        <dbReference type="ARBA" id="ARBA00022692"/>
    </source>
</evidence>
<comment type="subcellular location">
    <subcellularLocation>
        <location evidence="1">Endomembrane system</location>
        <topology evidence="1">Multi-pass membrane protein</topology>
    </subcellularLocation>
</comment>
<dbReference type="PATRIC" id="fig|997347.4.peg.1480"/>
<evidence type="ECO:0000259" key="5">
    <source>
        <dbReference type="Pfam" id="PF06803"/>
    </source>
</evidence>
<evidence type="ECO:0000256" key="3">
    <source>
        <dbReference type="ARBA" id="ARBA00022989"/>
    </source>
</evidence>
<keyword evidence="7" id="KW-1185">Reference proteome</keyword>
<proteinExistence type="predicted"/>
<gene>
    <name evidence="6" type="ORF">HMPREF9094_1590</name>
</gene>
<keyword evidence="3" id="KW-1133">Transmembrane helix</keyword>
<feature type="domain" description="DUF1232" evidence="5">
    <location>
        <begin position="58"/>
        <end position="89"/>
    </location>
</feature>
<evidence type="ECO:0000256" key="1">
    <source>
        <dbReference type="ARBA" id="ARBA00004127"/>
    </source>
</evidence>
<dbReference type="Proteomes" id="UP000005392">
    <property type="component" value="Unassembled WGS sequence"/>
</dbReference>
<dbReference type="GO" id="GO:0012505">
    <property type="term" value="C:endomembrane system"/>
    <property type="evidence" value="ECO:0007669"/>
    <property type="project" value="UniProtKB-SubCell"/>
</dbReference>
<evidence type="ECO:0000256" key="4">
    <source>
        <dbReference type="ARBA" id="ARBA00023136"/>
    </source>
</evidence>
<keyword evidence="2" id="KW-0812">Transmembrane</keyword>
<protein>
    <recommendedName>
        <fullName evidence="5">DUF1232 domain-containing protein</fullName>
    </recommendedName>
</protein>
<name>F9ENT5_9FUSO</name>
<dbReference type="EMBL" id="AFQD01000265">
    <property type="protein sequence ID" value="EGQ79386.1"/>
    <property type="molecule type" value="Genomic_DNA"/>
</dbReference>
<reference evidence="6 7" key="1">
    <citation type="submission" date="2011-05" db="EMBL/GenBank/DDBJ databases">
        <authorList>
            <person name="Muzny D."/>
            <person name="Qin X."/>
            <person name="Deng J."/>
            <person name="Jiang H."/>
            <person name="Liu Y."/>
            <person name="Qu J."/>
            <person name="Song X.-Z."/>
            <person name="Zhang L."/>
            <person name="Thornton R."/>
            <person name="Coyle M."/>
            <person name="Francisco L."/>
            <person name="Jackson L."/>
            <person name="Javaid M."/>
            <person name="Korchina V."/>
            <person name="Kovar C."/>
            <person name="Mata R."/>
            <person name="Mathew T."/>
            <person name="Ngo R."/>
            <person name="Nguyen L."/>
            <person name="Nguyen N."/>
            <person name="Okwuonu G."/>
            <person name="Ongeri F."/>
            <person name="Pham C."/>
            <person name="Simmons D."/>
            <person name="Wilczek-Boney K."/>
            <person name="Hale W."/>
            <person name="Jakkamsetti A."/>
            <person name="Pham P."/>
            <person name="Ruth R."/>
            <person name="San Lucas F."/>
            <person name="Warren J."/>
            <person name="Zhang J."/>
            <person name="Zhao Z."/>
            <person name="Zhou C."/>
            <person name="Zhu D."/>
            <person name="Lee S."/>
            <person name="Bess C."/>
            <person name="Blankenburg K."/>
            <person name="Forbes L."/>
            <person name="Fu Q."/>
            <person name="Gubbala S."/>
            <person name="Hirani K."/>
            <person name="Jayaseelan J.C."/>
            <person name="Lara F."/>
            <person name="Munidasa M."/>
            <person name="Palculict T."/>
            <person name="Patil S."/>
            <person name="Pu L.-L."/>
            <person name="Saada N."/>
            <person name="Tang L."/>
            <person name="Weissenberger G."/>
            <person name="Zhu Y."/>
            <person name="Hemphill L."/>
            <person name="Shang Y."/>
            <person name="Youmans B."/>
            <person name="Ayvaz T."/>
            <person name="Ross M."/>
            <person name="Santibanez J."/>
            <person name="Aqrawi P."/>
            <person name="Gross S."/>
            <person name="Joshi V."/>
            <person name="Fowler G."/>
            <person name="Nazareth L."/>
            <person name="Reid J."/>
            <person name="Worley K."/>
            <person name="Petrosino J."/>
            <person name="Highlander S."/>
            <person name="Gibbs R."/>
        </authorList>
    </citation>
    <scope>NUCLEOTIDE SEQUENCE [LARGE SCALE GENOMIC DNA]</scope>
    <source>
        <strain evidence="6 7">ATCC 51191</strain>
    </source>
</reference>
<dbReference type="HOGENOM" id="CLU_133088_0_0_0"/>
<evidence type="ECO:0000313" key="7">
    <source>
        <dbReference type="Proteomes" id="UP000005392"/>
    </source>
</evidence>
<accession>F9ENT5</accession>
<dbReference type="Pfam" id="PF06803">
    <property type="entry name" value="DUF1232"/>
    <property type="match status" value="1"/>
</dbReference>
<evidence type="ECO:0000313" key="6">
    <source>
        <dbReference type="EMBL" id="EGQ79386.1"/>
    </source>
</evidence>
<dbReference type="InterPro" id="IPR010652">
    <property type="entry name" value="DUF1232"/>
</dbReference>
<keyword evidence="4" id="KW-0472">Membrane</keyword>
<organism evidence="6 7">
    <name type="scientific">Fusobacterium animalis ATCC 51191</name>
    <dbReference type="NCBI Taxonomy" id="997347"/>
    <lineage>
        <taxon>Bacteria</taxon>
        <taxon>Fusobacteriati</taxon>
        <taxon>Fusobacteriota</taxon>
        <taxon>Fusobacteriia</taxon>
        <taxon>Fusobacteriales</taxon>
        <taxon>Fusobacteriaceae</taxon>
        <taxon>Fusobacterium</taxon>
    </lineage>
</organism>